<evidence type="ECO:0000313" key="2">
    <source>
        <dbReference type="EMBL" id="GAA4346178.1"/>
    </source>
</evidence>
<protein>
    <recommendedName>
        <fullName evidence="4">Transmembrane protein</fullName>
    </recommendedName>
</protein>
<feature type="transmembrane region" description="Helical" evidence="1">
    <location>
        <begin position="89"/>
        <end position="111"/>
    </location>
</feature>
<organism evidence="2 3">
    <name type="scientific">Variovorax defluvii</name>
    <dbReference type="NCBI Taxonomy" id="913761"/>
    <lineage>
        <taxon>Bacteria</taxon>
        <taxon>Pseudomonadati</taxon>
        <taxon>Pseudomonadota</taxon>
        <taxon>Betaproteobacteria</taxon>
        <taxon>Burkholderiales</taxon>
        <taxon>Comamonadaceae</taxon>
        <taxon>Variovorax</taxon>
    </lineage>
</organism>
<feature type="transmembrane region" description="Helical" evidence="1">
    <location>
        <begin position="57"/>
        <end position="77"/>
    </location>
</feature>
<evidence type="ECO:0000256" key="1">
    <source>
        <dbReference type="SAM" id="Phobius"/>
    </source>
</evidence>
<reference evidence="3" key="1">
    <citation type="journal article" date="2019" name="Int. J. Syst. Evol. Microbiol.">
        <title>The Global Catalogue of Microorganisms (GCM) 10K type strain sequencing project: providing services to taxonomists for standard genome sequencing and annotation.</title>
        <authorList>
            <consortium name="The Broad Institute Genomics Platform"/>
            <consortium name="The Broad Institute Genome Sequencing Center for Infectious Disease"/>
            <person name="Wu L."/>
            <person name="Ma J."/>
        </authorList>
    </citation>
    <scope>NUCLEOTIDE SEQUENCE [LARGE SCALE GENOMIC DNA]</scope>
    <source>
        <strain evidence="3">JCM 17804</strain>
    </source>
</reference>
<dbReference type="Proteomes" id="UP001500975">
    <property type="component" value="Unassembled WGS sequence"/>
</dbReference>
<name>A0ABP8HWS8_9BURK</name>
<keyword evidence="1" id="KW-0812">Transmembrane</keyword>
<evidence type="ECO:0008006" key="4">
    <source>
        <dbReference type="Google" id="ProtNLM"/>
    </source>
</evidence>
<keyword evidence="1" id="KW-1133">Transmembrane helix</keyword>
<accession>A0ABP8HWS8</accession>
<gene>
    <name evidence="2" type="ORF">GCM10023165_30780</name>
</gene>
<feature type="transmembrane region" description="Helical" evidence="1">
    <location>
        <begin position="28"/>
        <end position="50"/>
    </location>
</feature>
<dbReference type="RefSeq" id="WP_345538941.1">
    <property type="nucleotide sequence ID" value="NZ_BAABGJ010000032.1"/>
</dbReference>
<comment type="caution">
    <text evidence="2">The sequence shown here is derived from an EMBL/GenBank/DDBJ whole genome shotgun (WGS) entry which is preliminary data.</text>
</comment>
<proteinExistence type="predicted"/>
<keyword evidence="3" id="KW-1185">Reference proteome</keyword>
<evidence type="ECO:0000313" key="3">
    <source>
        <dbReference type="Proteomes" id="UP001500975"/>
    </source>
</evidence>
<sequence>MTDLQTGRAAKPQGLEFVGSLAGWAGTALGWAVLAAWQLLRCAICAILVLGEPVIRAVLVPLAFLGFLVTMIFGFLIGDPRFPRWGMLAFSVGALVLYWCYLGFMSLFMSLPSHDCER</sequence>
<dbReference type="EMBL" id="BAABGJ010000032">
    <property type="protein sequence ID" value="GAA4346178.1"/>
    <property type="molecule type" value="Genomic_DNA"/>
</dbReference>
<keyword evidence="1" id="KW-0472">Membrane</keyword>